<evidence type="ECO:0000313" key="2">
    <source>
        <dbReference type="EMBL" id="EET86582.1"/>
    </source>
</evidence>
<keyword evidence="1" id="KW-0812">Transmembrane</keyword>
<reference evidence="2 3" key="1">
    <citation type="submission" date="2009-06" db="EMBL/GenBank/DDBJ databases">
        <title>The draft genome of Clostridium carboxidivorans P7.</title>
        <authorList>
            <consortium name="US DOE Joint Genome Institute (JGI-PGF)"/>
            <person name="Lucas S."/>
            <person name="Copeland A."/>
            <person name="Lapidus A."/>
            <person name="Glavina del Rio T."/>
            <person name="Tice H."/>
            <person name="Bruce D."/>
            <person name="Goodwin L."/>
            <person name="Pitluck S."/>
            <person name="Larimer F."/>
            <person name="Land M.L."/>
            <person name="Hauser L."/>
            <person name="Hemme C.L."/>
        </authorList>
    </citation>
    <scope>NUCLEOTIDE SEQUENCE [LARGE SCALE GENOMIC DNA]</scope>
    <source>
        <strain evidence="2 3">P7</strain>
    </source>
</reference>
<evidence type="ECO:0000313" key="3">
    <source>
        <dbReference type="Proteomes" id="UP000004198"/>
    </source>
</evidence>
<dbReference type="EMBL" id="ACVI01000049">
    <property type="protein sequence ID" value="EET86582.1"/>
    <property type="molecule type" value="Genomic_DNA"/>
</dbReference>
<dbReference type="InterPro" id="IPR043727">
    <property type="entry name" value="Lmo0937-like"/>
</dbReference>
<accession>C6PVZ0</accession>
<proteinExistence type="predicted"/>
<evidence type="ECO:0000256" key="1">
    <source>
        <dbReference type="SAM" id="Phobius"/>
    </source>
</evidence>
<dbReference type="RefSeq" id="WP_007061815.1">
    <property type="nucleotide sequence ID" value="NZ_ACVI01000049.1"/>
</dbReference>
<sequence>MIFLRWLGGFIILFWIIGLIFKIGGGFINLLLLFTALVFVIDALLGKKKGI</sequence>
<name>C6PVZ0_9CLOT</name>
<keyword evidence="1" id="KW-1133">Transmembrane helix</keyword>
<dbReference type="Pfam" id="PF18919">
    <property type="entry name" value="DUF5670"/>
    <property type="match status" value="1"/>
</dbReference>
<evidence type="ECO:0008006" key="4">
    <source>
        <dbReference type="Google" id="ProtNLM"/>
    </source>
</evidence>
<dbReference type="Proteomes" id="UP000004198">
    <property type="component" value="Unassembled WGS sequence"/>
</dbReference>
<keyword evidence="1" id="KW-0472">Membrane</keyword>
<gene>
    <name evidence="2" type="ORF">CcarbDRAFT_2930</name>
</gene>
<comment type="caution">
    <text evidence="2">The sequence shown here is derived from an EMBL/GenBank/DDBJ whole genome shotgun (WGS) entry which is preliminary data.</text>
</comment>
<feature type="transmembrane region" description="Helical" evidence="1">
    <location>
        <begin position="12"/>
        <end position="45"/>
    </location>
</feature>
<keyword evidence="3" id="KW-1185">Reference proteome</keyword>
<dbReference type="AlphaFoldDB" id="C6PVZ0"/>
<protein>
    <recommendedName>
        <fullName evidence="4">Lmo0937 family membrane protein</fullName>
    </recommendedName>
</protein>
<organism evidence="2 3">
    <name type="scientific">Clostridium carboxidivorans P7</name>
    <dbReference type="NCBI Taxonomy" id="536227"/>
    <lineage>
        <taxon>Bacteria</taxon>
        <taxon>Bacillati</taxon>
        <taxon>Bacillota</taxon>
        <taxon>Clostridia</taxon>
        <taxon>Eubacteriales</taxon>
        <taxon>Clostridiaceae</taxon>
        <taxon>Clostridium</taxon>
    </lineage>
</organism>